<organism evidence="2 3">
    <name type="scientific">Caerostris extrusa</name>
    <name type="common">Bark spider</name>
    <name type="synonym">Caerostris bankana</name>
    <dbReference type="NCBI Taxonomy" id="172846"/>
    <lineage>
        <taxon>Eukaryota</taxon>
        <taxon>Metazoa</taxon>
        <taxon>Ecdysozoa</taxon>
        <taxon>Arthropoda</taxon>
        <taxon>Chelicerata</taxon>
        <taxon>Arachnida</taxon>
        <taxon>Araneae</taxon>
        <taxon>Araneomorphae</taxon>
        <taxon>Entelegynae</taxon>
        <taxon>Araneoidea</taxon>
        <taxon>Araneidae</taxon>
        <taxon>Caerostris</taxon>
    </lineage>
</organism>
<evidence type="ECO:0000313" key="2">
    <source>
        <dbReference type="EMBL" id="GIY41525.1"/>
    </source>
</evidence>
<protein>
    <submittedName>
        <fullName evidence="2">Uncharacterized protein</fullName>
    </submittedName>
</protein>
<keyword evidence="3" id="KW-1185">Reference proteome</keyword>
<reference evidence="2 3" key="1">
    <citation type="submission" date="2021-06" db="EMBL/GenBank/DDBJ databases">
        <title>Caerostris extrusa draft genome.</title>
        <authorList>
            <person name="Kono N."/>
            <person name="Arakawa K."/>
        </authorList>
    </citation>
    <scope>NUCLEOTIDE SEQUENCE [LARGE SCALE GENOMIC DNA]</scope>
</reference>
<accession>A0AAV4T9U2</accession>
<name>A0AAV4T9U2_CAEEX</name>
<evidence type="ECO:0000313" key="3">
    <source>
        <dbReference type="Proteomes" id="UP001054945"/>
    </source>
</evidence>
<dbReference type="Proteomes" id="UP001054945">
    <property type="component" value="Unassembled WGS sequence"/>
</dbReference>
<dbReference type="AlphaFoldDB" id="A0AAV4T9U2"/>
<comment type="caution">
    <text evidence="2">The sequence shown here is derived from an EMBL/GenBank/DDBJ whole genome shotgun (WGS) entry which is preliminary data.</text>
</comment>
<feature type="region of interest" description="Disordered" evidence="1">
    <location>
        <begin position="52"/>
        <end position="72"/>
    </location>
</feature>
<sequence length="72" mass="8001">MKEAHNQTPYPIPGNGNATARSTMCSFGSREFLLLIIFPFLSLPKTGYQSNLEREGLYKGVPHSSRKRSKSG</sequence>
<evidence type="ECO:0000256" key="1">
    <source>
        <dbReference type="SAM" id="MobiDB-lite"/>
    </source>
</evidence>
<proteinExistence type="predicted"/>
<gene>
    <name evidence="2" type="ORF">CEXT_516111</name>
</gene>
<dbReference type="EMBL" id="BPLR01010722">
    <property type="protein sequence ID" value="GIY41525.1"/>
    <property type="molecule type" value="Genomic_DNA"/>
</dbReference>